<dbReference type="InterPro" id="IPR019734">
    <property type="entry name" value="TPR_rpt"/>
</dbReference>
<protein>
    <recommendedName>
        <fullName evidence="6">Tetratricopeptide repeat protein</fullName>
    </recommendedName>
</protein>
<dbReference type="RefSeq" id="WP_346034009.1">
    <property type="nucleotide sequence ID" value="NZ_BAABHV010000022.1"/>
</dbReference>
<dbReference type="InterPro" id="IPR011990">
    <property type="entry name" value="TPR-like_helical_dom_sf"/>
</dbReference>
<organism evidence="4 5">
    <name type="scientific">Erythrobacter westpacificensis</name>
    <dbReference type="NCBI Taxonomy" id="1055231"/>
    <lineage>
        <taxon>Bacteria</taxon>
        <taxon>Pseudomonadati</taxon>
        <taxon>Pseudomonadota</taxon>
        <taxon>Alphaproteobacteria</taxon>
        <taxon>Sphingomonadales</taxon>
        <taxon>Erythrobacteraceae</taxon>
        <taxon>Erythrobacter/Porphyrobacter group</taxon>
        <taxon>Erythrobacter</taxon>
    </lineage>
</organism>
<dbReference type="PROSITE" id="PS50005">
    <property type="entry name" value="TPR"/>
    <property type="match status" value="1"/>
</dbReference>
<dbReference type="InterPro" id="IPR036680">
    <property type="entry name" value="SPOR-like_sf"/>
</dbReference>
<feature type="compositionally biased region" description="Polar residues" evidence="2">
    <location>
        <begin position="362"/>
        <end position="381"/>
    </location>
</feature>
<comment type="caution">
    <text evidence="4">The sequence shown here is derived from an EMBL/GenBank/DDBJ whole genome shotgun (WGS) entry which is preliminary data.</text>
</comment>
<accession>A0ABP9KQW9</accession>
<dbReference type="Gene3D" id="1.25.40.10">
    <property type="entry name" value="Tetratricopeptide repeat domain"/>
    <property type="match status" value="1"/>
</dbReference>
<evidence type="ECO:0000313" key="5">
    <source>
        <dbReference type="Proteomes" id="UP001500518"/>
    </source>
</evidence>
<feature type="chain" id="PRO_5045316557" description="Tetratricopeptide repeat protein" evidence="3">
    <location>
        <begin position="28"/>
        <end position="535"/>
    </location>
</feature>
<dbReference type="SUPFAM" id="SSF48452">
    <property type="entry name" value="TPR-like"/>
    <property type="match status" value="1"/>
</dbReference>
<evidence type="ECO:0000313" key="4">
    <source>
        <dbReference type="EMBL" id="GAA5062048.1"/>
    </source>
</evidence>
<gene>
    <name evidence="4" type="ORF">GCM10023208_32090</name>
</gene>
<sequence length="535" mass="56282">MKRVPFRNPVLCAASVAAAAVTGIASAPPVQAQAIVQALPDPAAEDLNDALRRLSRNPESVPALVAAGRASLQLDDVDAALGFFARAQAVAPEDGRVLVGLALVAVRRGEAVTALQLFRNAEAAGEPMSPHAAERGLAYDLVGRNDRAQRLYRLALSQEENGEVLRRLALSYAVAGNAEASEATLLPLLQRQDRAAYRARAFALAIRGRDEEAIAIAETMLPPRISQRLAPYLRYMPRLTRAQQAAAANLGRFPAENEVGRDSAEIAAYAQQGDDAAPVTQSRRRPSDRLAPSGEPLGPSTQSPAAQAPAAQAPAAQSTAPAASPASGELPALADNAPPAASNPVATAAEPQVVATLEQEPESATASEAQPSFSLTETASPRSALAEQVARQSQPEPPAEAVDLAEAFADFTLEDAPLPSRAGAVDITTIEPPRERPAPAEPPPPAHPARHWVQVATGQDTSAFRFDWRRIVRNSGGLLDDAEPFTASWGQTNRLLTGPYPSARAAQEMVSALAAEGVDSFRFSSEEGEEIQSID</sequence>
<reference evidence="5" key="1">
    <citation type="journal article" date="2019" name="Int. J. Syst. Evol. Microbiol.">
        <title>The Global Catalogue of Microorganisms (GCM) 10K type strain sequencing project: providing services to taxonomists for standard genome sequencing and annotation.</title>
        <authorList>
            <consortium name="The Broad Institute Genomics Platform"/>
            <consortium name="The Broad Institute Genome Sequencing Center for Infectious Disease"/>
            <person name="Wu L."/>
            <person name="Ma J."/>
        </authorList>
    </citation>
    <scope>NUCLEOTIDE SEQUENCE [LARGE SCALE GENOMIC DNA]</scope>
    <source>
        <strain evidence="5">JCM 18014</strain>
    </source>
</reference>
<feature type="region of interest" description="Disordered" evidence="2">
    <location>
        <begin position="270"/>
        <end position="405"/>
    </location>
</feature>
<feature type="compositionally biased region" description="Low complexity" evidence="2">
    <location>
        <begin position="299"/>
        <end position="351"/>
    </location>
</feature>
<dbReference type="EMBL" id="BAABHV010000022">
    <property type="protein sequence ID" value="GAA5062048.1"/>
    <property type="molecule type" value="Genomic_DNA"/>
</dbReference>
<feature type="repeat" description="TPR" evidence="1">
    <location>
        <begin position="61"/>
        <end position="94"/>
    </location>
</feature>
<dbReference type="SUPFAM" id="SSF110997">
    <property type="entry name" value="Sporulation related repeat"/>
    <property type="match status" value="1"/>
</dbReference>
<evidence type="ECO:0000256" key="3">
    <source>
        <dbReference type="SAM" id="SignalP"/>
    </source>
</evidence>
<feature type="region of interest" description="Disordered" evidence="2">
    <location>
        <begin position="428"/>
        <end position="447"/>
    </location>
</feature>
<evidence type="ECO:0000256" key="2">
    <source>
        <dbReference type="SAM" id="MobiDB-lite"/>
    </source>
</evidence>
<keyword evidence="3" id="KW-0732">Signal</keyword>
<proteinExistence type="predicted"/>
<evidence type="ECO:0000256" key="1">
    <source>
        <dbReference type="PROSITE-ProRule" id="PRU00339"/>
    </source>
</evidence>
<keyword evidence="1" id="KW-0802">TPR repeat</keyword>
<evidence type="ECO:0008006" key="6">
    <source>
        <dbReference type="Google" id="ProtNLM"/>
    </source>
</evidence>
<keyword evidence="5" id="KW-1185">Reference proteome</keyword>
<name>A0ABP9KQW9_9SPHN</name>
<dbReference type="Proteomes" id="UP001500518">
    <property type="component" value="Unassembled WGS sequence"/>
</dbReference>
<feature type="signal peptide" evidence="3">
    <location>
        <begin position="1"/>
        <end position="27"/>
    </location>
</feature>